<evidence type="ECO:0000256" key="1">
    <source>
        <dbReference type="SAM" id="MobiDB-lite"/>
    </source>
</evidence>
<proteinExistence type="predicted"/>
<protein>
    <submittedName>
        <fullName evidence="2">Uncharacterized protein</fullName>
    </submittedName>
</protein>
<organism evidence="2 3">
    <name type="scientific">Dyadobacter luticola</name>
    <dbReference type="NCBI Taxonomy" id="1979387"/>
    <lineage>
        <taxon>Bacteria</taxon>
        <taxon>Pseudomonadati</taxon>
        <taxon>Bacteroidota</taxon>
        <taxon>Cytophagia</taxon>
        <taxon>Cytophagales</taxon>
        <taxon>Spirosomataceae</taxon>
        <taxon>Dyadobacter</taxon>
    </lineage>
</organism>
<sequence length="117" mass="13440">MKKENRLVIKLLDALAAKHSNMSFVYGFHEWANQHVIEVTPKECFEDDQYVLDEAFATKQFVSKFPYQGILFLSEDPYIKVENPIYDSTKRIKKIKTSKRSAAPGIFQPTPARSAAK</sequence>
<comment type="caution">
    <text evidence="2">The sequence shown here is derived from an EMBL/GenBank/DDBJ whole genome shotgun (WGS) entry which is preliminary data.</text>
</comment>
<reference evidence="2 3" key="1">
    <citation type="submission" date="2019-05" db="EMBL/GenBank/DDBJ databases">
        <authorList>
            <person name="Qu J.-H."/>
        </authorList>
    </citation>
    <scope>NUCLEOTIDE SEQUENCE [LARGE SCALE GENOMIC DNA]</scope>
    <source>
        <strain evidence="2 3">T17</strain>
    </source>
</reference>
<dbReference type="EMBL" id="VCEJ01000002">
    <property type="protein sequence ID" value="TLV02197.1"/>
    <property type="molecule type" value="Genomic_DNA"/>
</dbReference>
<evidence type="ECO:0000313" key="3">
    <source>
        <dbReference type="Proteomes" id="UP000306402"/>
    </source>
</evidence>
<dbReference type="Proteomes" id="UP000306402">
    <property type="component" value="Unassembled WGS sequence"/>
</dbReference>
<dbReference type="AlphaFoldDB" id="A0A5R9L1E6"/>
<dbReference type="RefSeq" id="WP_138363406.1">
    <property type="nucleotide sequence ID" value="NZ_VCEJ01000002.1"/>
</dbReference>
<evidence type="ECO:0000313" key="2">
    <source>
        <dbReference type="EMBL" id="TLV02197.1"/>
    </source>
</evidence>
<feature type="region of interest" description="Disordered" evidence="1">
    <location>
        <begin position="97"/>
        <end position="117"/>
    </location>
</feature>
<accession>A0A5R9L1E6</accession>
<name>A0A5R9L1E6_9BACT</name>
<keyword evidence="3" id="KW-1185">Reference proteome</keyword>
<gene>
    <name evidence="2" type="ORF">FEN17_00720</name>
</gene>
<dbReference type="OrthoDB" id="1376336at2"/>